<organism evidence="3 4">
    <name type="scientific">Entamoeba histolytica</name>
    <dbReference type="NCBI Taxonomy" id="5759"/>
    <lineage>
        <taxon>Eukaryota</taxon>
        <taxon>Amoebozoa</taxon>
        <taxon>Evosea</taxon>
        <taxon>Archamoebae</taxon>
        <taxon>Mastigamoebida</taxon>
        <taxon>Entamoebidae</taxon>
        <taxon>Entamoeba</taxon>
    </lineage>
</organism>
<evidence type="ECO:0000256" key="1">
    <source>
        <dbReference type="PROSITE-ProRule" id="PRU00182"/>
    </source>
</evidence>
<dbReference type="GO" id="GO:0003723">
    <property type="term" value="F:RNA binding"/>
    <property type="evidence" value="ECO:0007669"/>
    <property type="project" value="UniProtKB-KW"/>
</dbReference>
<dbReference type="InterPro" id="IPR008984">
    <property type="entry name" value="SMAD_FHA_dom_sf"/>
</dbReference>
<dbReference type="VEuPathDB" id="AmoebaDB:KM1_026630"/>
<dbReference type="InterPro" id="IPR000253">
    <property type="entry name" value="FHA_dom"/>
</dbReference>
<reference evidence="3 4" key="1">
    <citation type="submission" date="2016-05" db="EMBL/GenBank/DDBJ databases">
        <title>First whole genome sequencing of Entamoeba histolytica HM1:IMSS-clone-6.</title>
        <authorList>
            <person name="Mukherjee Avik.K."/>
            <person name="Izumyama S."/>
            <person name="Nakada-Tsukui K."/>
            <person name="Nozaki T."/>
        </authorList>
    </citation>
    <scope>NUCLEOTIDE SEQUENCE [LARGE SCALE GENOMIC DNA]</scope>
    <source>
        <strain evidence="3 4">HM1:IMSS clone 6</strain>
    </source>
</reference>
<dbReference type="VEuPathDB" id="AmoebaDB:EHI7A_011250"/>
<name>A0A5K1VMS9_ENTHI</name>
<keyword evidence="1" id="KW-0694">RNA-binding</keyword>
<evidence type="ECO:0000313" key="4">
    <source>
        <dbReference type="Proteomes" id="UP000078387"/>
    </source>
</evidence>
<proteinExistence type="predicted"/>
<gene>
    <name evidence="3" type="ORF">CL6EHI_170410</name>
</gene>
<dbReference type="Gene3D" id="2.60.200.20">
    <property type="match status" value="1"/>
</dbReference>
<feature type="domain" description="FHA" evidence="2">
    <location>
        <begin position="22"/>
        <end position="85"/>
    </location>
</feature>
<dbReference type="EMBL" id="BDEQ01000001">
    <property type="protein sequence ID" value="GAT97516.1"/>
    <property type="molecule type" value="Genomic_DNA"/>
</dbReference>
<dbReference type="VEuPathDB" id="AmoebaDB:EHI5A_023830"/>
<evidence type="ECO:0000259" key="2">
    <source>
        <dbReference type="Pfam" id="PF00498"/>
    </source>
</evidence>
<dbReference type="Proteomes" id="UP000078387">
    <property type="component" value="Unassembled WGS sequence"/>
</dbReference>
<dbReference type="PROSITE" id="PS50889">
    <property type="entry name" value="S4"/>
    <property type="match status" value="1"/>
</dbReference>
<dbReference type="VEuPathDB" id="AmoebaDB:EHI_170410"/>
<dbReference type="SUPFAM" id="SSF49879">
    <property type="entry name" value="SMAD/FHA domain"/>
    <property type="match status" value="1"/>
</dbReference>
<dbReference type="VEuPathDB" id="AmoebaDB:EHI8A_008680"/>
<accession>A0A5K1VMS9</accession>
<protein>
    <recommendedName>
        <fullName evidence="2">FHA domain-containing protein</fullName>
    </recommendedName>
</protein>
<evidence type="ECO:0000313" key="3">
    <source>
        <dbReference type="EMBL" id="GAT97516.1"/>
    </source>
</evidence>
<dbReference type="Pfam" id="PF00498">
    <property type="entry name" value="FHA"/>
    <property type="match status" value="1"/>
</dbReference>
<comment type="caution">
    <text evidence="3">The sequence shown here is derived from an EMBL/GenBank/DDBJ whole genome shotgun (WGS) entry which is preliminary data.</text>
</comment>
<dbReference type="AlphaFoldDB" id="A0A5K1VMS9"/>
<sequence>MQNFYLISSSKNIFDLSKVLISIGSLGDIRIEEETPNILPRHCSLIVCDKDWGRCVCNLSDLAPVLVNGVKVKTKQNLHHGDVLSVCGKEFTYLKKKEETRPNTRITIKMNDRPSLKLQIKRKEETKPIPPSFDDNFLIKKTVCQKKKKSFNKQHNEKCRTSKLEEITSESTDDKSNEQIVFNNIDYNDEVFIFDDDDDNVGKTQSCNTSGVANDQTIFFANSDNISDDEPFYFD</sequence>
<dbReference type="OMA" id="KRPNTRI"/>